<reference evidence="5" key="1">
    <citation type="submission" date="2022-05" db="EMBL/GenBank/DDBJ databases">
        <title>The Musa troglodytarum L. genome provides insights into the mechanism of non-climacteric behaviour and enrichment of carotenoids.</title>
        <authorList>
            <person name="Wang J."/>
        </authorList>
    </citation>
    <scope>NUCLEOTIDE SEQUENCE</scope>
    <source>
        <tissue evidence="5">Leaf</tissue>
    </source>
</reference>
<evidence type="ECO:0000256" key="2">
    <source>
        <dbReference type="ARBA" id="ARBA00022525"/>
    </source>
</evidence>
<dbReference type="PANTHER" id="PTHR31692">
    <property type="entry name" value="EXPANSIN-B3"/>
    <property type="match status" value="1"/>
</dbReference>
<dbReference type="SUPFAM" id="SSF50685">
    <property type="entry name" value="Barwin-like endoglucanases"/>
    <property type="match status" value="1"/>
</dbReference>
<gene>
    <name evidence="5" type="ORF">MUK42_02804</name>
</gene>
<evidence type="ECO:0000259" key="4">
    <source>
        <dbReference type="SMART" id="SM00837"/>
    </source>
</evidence>
<name>A0A9E7KRF4_9LILI</name>
<keyword evidence="6" id="KW-1185">Reference proteome</keyword>
<dbReference type="EMBL" id="CP097510">
    <property type="protein sequence ID" value="URE24560.1"/>
    <property type="molecule type" value="Genomic_DNA"/>
</dbReference>
<dbReference type="InterPro" id="IPR036908">
    <property type="entry name" value="RlpA-like_sf"/>
</dbReference>
<dbReference type="InterPro" id="IPR007118">
    <property type="entry name" value="Expan_Lol_pI"/>
</dbReference>
<evidence type="ECO:0000256" key="3">
    <source>
        <dbReference type="RuleBase" id="RU003460"/>
    </source>
</evidence>
<dbReference type="InterPro" id="IPR007112">
    <property type="entry name" value="Expansin/allergen_DPBB_dom"/>
</dbReference>
<keyword evidence="2" id="KW-0964">Secreted</keyword>
<protein>
    <submittedName>
        <fullName evidence="5">Expansin-like</fullName>
    </submittedName>
</protein>
<dbReference type="Gene3D" id="2.60.40.760">
    <property type="entry name" value="Expansin, cellulose-binding-like domain"/>
    <property type="match status" value="1"/>
</dbReference>
<sequence length="345" mass="37128">MASPIRTSLVLITSTTSSSLRSAALETCSRPCHYPVPTRAQFCGRTLFDPPPSGHYRRKKHRRYISAGSGFRFPPTYIHSLSLSLYHPNPHMGGGSSDAFFTFLVFLVMSSAAACDRCVHQSKAAYFSSSSALSAGACGYGSMALGFDGGYVAAGSSAIHRGGVGCGACFQIRCKNTALCGSGGAKVILTDLNKSNTTDFVLSGPAFTAMARNGKAQGLKKLGILDVEYKRIPCEYKNHNLSVRVEENSKVPTIWPSSSCTRAVGSSNWRFMSRDYGPVWSTSRAPAGPLQLRVVVTGGYDGKWVWAPKPVLPAEWRTGSIYDTGVQITDVAQEGCFPCDTQDWN</sequence>
<dbReference type="InterPro" id="IPR036749">
    <property type="entry name" value="Expansin_CBD_sf"/>
</dbReference>
<dbReference type="Pfam" id="PF03330">
    <property type="entry name" value="DPBB_1"/>
    <property type="match status" value="1"/>
</dbReference>
<dbReference type="SUPFAM" id="SSF49590">
    <property type="entry name" value="PHL pollen allergen"/>
    <property type="match status" value="1"/>
</dbReference>
<organism evidence="5 6">
    <name type="scientific">Musa troglodytarum</name>
    <name type="common">fe'i banana</name>
    <dbReference type="NCBI Taxonomy" id="320322"/>
    <lineage>
        <taxon>Eukaryota</taxon>
        <taxon>Viridiplantae</taxon>
        <taxon>Streptophyta</taxon>
        <taxon>Embryophyta</taxon>
        <taxon>Tracheophyta</taxon>
        <taxon>Spermatophyta</taxon>
        <taxon>Magnoliopsida</taxon>
        <taxon>Liliopsida</taxon>
        <taxon>Zingiberales</taxon>
        <taxon>Musaceae</taxon>
        <taxon>Musa</taxon>
    </lineage>
</organism>
<dbReference type="Gene3D" id="2.40.40.10">
    <property type="entry name" value="RlpA-like domain"/>
    <property type="match status" value="1"/>
</dbReference>
<comment type="subcellular location">
    <subcellularLocation>
        <location evidence="1">Secreted</location>
    </subcellularLocation>
</comment>
<dbReference type="PRINTS" id="PR01225">
    <property type="entry name" value="EXPANSNFAMLY"/>
</dbReference>
<evidence type="ECO:0000256" key="1">
    <source>
        <dbReference type="ARBA" id="ARBA00004613"/>
    </source>
</evidence>
<proteinExistence type="inferred from homology"/>
<accession>A0A9E7KRF4</accession>
<dbReference type="Pfam" id="PF01357">
    <property type="entry name" value="Expansin_C"/>
    <property type="match status" value="1"/>
</dbReference>
<dbReference type="PANTHER" id="PTHR31692:SF4">
    <property type="entry name" value="EXPANSIN-LIKE A1-RELATED"/>
    <property type="match status" value="1"/>
</dbReference>
<dbReference type="Proteomes" id="UP001055439">
    <property type="component" value="Chromosome 8"/>
</dbReference>
<dbReference type="SMART" id="SM00837">
    <property type="entry name" value="DPBB_1"/>
    <property type="match status" value="1"/>
</dbReference>
<dbReference type="InterPro" id="IPR009009">
    <property type="entry name" value="RlpA-like_DPBB"/>
</dbReference>
<dbReference type="OrthoDB" id="5823761at2759"/>
<evidence type="ECO:0000313" key="6">
    <source>
        <dbReference type="Proteomes" id="UP001055439"/>
    </source>
</evidence>
<dbReference type="GO" id="GO:0005576">
    <property type="term" value="C:extracellular region"/>
    <property type="evidence" value="ECO:0007669"/>
    <property type="project" value="UniProtKB-SubCell"/>
</dbReference>
<comment type="similarity">
    <text evidence="3">Belongs to the expansin family.</text>
</comment>
<feature type="domain" description="Expansin-like EG45" evidence="4">
    <location>
        <begin position="152"/>
        <end position="229"/>
    </location>
</feature>
<evidence type="ECO:0000313" key="5">
    <source>
        <dbReference type="EMBL" id="URE24560.1"/>
    </source>
</evidence>
<dbReference type="CDD" id="cd22276">
    <property type="entry name" value="DPBB_EXLA_N"/>
    <property type="match status" value="1"/>
</dbReference>
<dbReference type="InterPro" id="IPR007117">
    <property type="entry name" value="Expansin_CBD"/>
</dbReference>
<dbReference type="AlphaFoldDB" id="A0A9E7KRF4"/>